<dbReference type="RefSeq" id="WP_044400086.1">
    <property type="nucleotide sequence ID" value="NZ_JXYQ01000052.1"/>
</dbReference>
<gene>
    <name evidence="2" type="ORF">RP29_14870</name>
</gene>
<name>A0A0D7K626_9BURK</name>
<sequence length="123" mass="13505">MHEEDNQIHVPPSFLAVYADSRQRLREPASVVSNRYELCEDLAGHLVEQAQTLYHVQAPSEAEILRRIHAGLCAAESGVSVDEATWITTRLAELLNWPCPVLTPPTTEDGAEGEGPPSPPQQP</sequence>
<dbReference type="Proteomes" id="UP000032566">
    <property type="component" value="Unassembled WGS sequence"/>
</dbReference>
<dbReference type="EMBL" id="JXYQ01000052">
    <property type="protein sequence ID" value="KJA09755.1"/>
    <property type="molecule type" value="Genomic_DNA"/>
</dbReference>
<feature type="region of interest" description="Disordered" evidence="1">
    <location>
        <begin position="101"/>
        <end position="123"/>
    </location>
</feature>
<keyword evidence="3" id="KW-1185">Reference proteome</keyword>
<dbReference type="AlphaFoldDB" id="A0A0D7K626"/>
<dbReference type="PATRIC" id="fig|80878.5.peg.2873"/>
<evidence type="ECO:0000256" key="1">
    <source>
        <dbReference type="SAM" id="MobiDB-lite"/>
    </source>
</evidence>
<comment type="caution">
    <text evidence="2">The sequence shown here is derived from an EMBL/GenBank/DDBJ whole genome shotgun (WGS) entry which is preliminary data.</text>
</comment>
<proteinExistence type="predicted"/>
<reference evidence="2 3" key="1">
    <citation type="submission" date="2014-12" db="EMBL/GenBank/DDBJ databases">
        <title>Isolation of bacteria from lake water.</title>
        <authorList>
            <person name="Sheng K.-Y."/>
            <person name="Chin P.-S."/>
            <person name="Chan K.-G."/>
            <person name="Tan G.S."/>
        </authorList>
    </citation>
    <scope>NUCLEOTIDE SEQUENCE [LARGE SCALE GENOMIC DNA]</scope>
    <source>
        <strain evidence="2 3">KY4</strain>
    </source>
</reference>
<protein>
    <recommendedName>
        <fullName evidence="4">ATPase with chaperone activity</fullName>
    </recommendedName>
</protein>
<dbReference type="OrthoDB" id="9152680at2"/>
<evidence type="ECO:0000313" key="3">
    <source>
        <dbReference type="Proteomes" id="UP000032566"/>
    </source>
</evidence>
<organism evidence="2 3">
    <name type="scientific">Acidovorax temperans</name>
    <dbReference type="NCBI Taxonomy" id="80878"/>
    <lineage>
        <taxon>Bacteria</taxon>
        <taxon>Pseudomonadati</taxon>
        <taxon>Pseudomonadota</taxon>
        <taxon>Betaproteobacteria</taxon>
        <taxon>Burkholderiales</taxon>
        <taxon>Comamonadaceae</taxon>
        <taxon>Acidovorax</taxon>
    </lineage>
</organism>
<accession>A0A0D7K626</accession>
<dbReference type="STRING" id="80878.RP29_14870"/>
<evidence type="ECO:0000313" key="2">
    <source>
        <dbReference type="EMBL" id="KJA09755.1"/>
    </source>
</evidence>
<evidence type="ECO:0008006" key="4">
    <source>
        <dbReference type="Google" id="ProtNLM"/>
    </source>
</evidence>